<feature type="non-terminal residue" evidence="1">
    <location>
        <position position="1"/>
    </location>
</feature>
<dbReference type="EMBL" id="AGNL01044303">
    <property type="protein sequence ID" value="EJK49962.1"/>
    <property type="molecule type" value="Genomic_DNA"/>
</dbReference>
<name>K0RTE4_THAOC</name>
<sequence length="68" mass="7809">RSRMLLQNNKVFDCPQMHFVSSFIEKANEPETAIIGYGLNDCYGRLVQVSKSEIVRLLYPDPLDMVFA</sequence>
<proteinExistence type="predicted"/>
<keyword evidence="2" id="KW-1185">Reference proteome</keyword>
<dbReference type="AlphaFoldDB" id="K0RTE4"/>
<protein>
    <submittedName>
        <fullName evidence="1">Uncharacterized protein</fullName>
    </submittedName>
</protein>
<evidence type="ECO:0000313" key="1">
    <source>
        <dbReference type="EMBL" id="EJK49962.1"/>
    </source>
</evidence>
<organism evidence="1 2">
    <name type="scientific">Thalassiosira oceanica</name>
    <name type="common">Marine diatom</name>
    <dbReference type="NCBI Taxonomy" id="159749"/>
    <lineage>
        <taxon>Eukaryota</taxon>
        <taxon>Sar</taxon>
        <taxon>Stramenopiles</taxon>
        <taxon>Ochrophyta</taxon>
        <taxon>Bacillariophyta</taxon>
        <taxon>Coscinodiscophyceae</taxon>
        <taxon>Thalassiosirophycidae</taxon>
        <taxon>Thalassiosirales</taxon>
        <taxon>Thalassiosiraceae</taxon>
        <taxon>Thalassiosira</taxon>
    </lineage>
</organism>
<reference evidence="1 2" key="1">
    <citation type="journal article" date="2012" name="Genome Biol.">
        <title>Genome and low-iron response of an oceanic diatom adapted to chronic iron limitation.</title>
        <authorList>
            <person name="Lommer M."/>
            <person name="Specht M."/>
            <person name="Roy A.S."/>
            <person name="Kraemer L."/>
            <person name="Andreson R."/>
            <person name="Gutowska M.A."/>
            <person name="Wolf J."/>
            <person name="Bergner S.V."/>
            <person name="Schilhabel M.B."/>
            <person name="Klostermeier U.C."/>
            <person name="Beiko R.G."/>
            <person name="Rosenstiel P."/>
            <person name="Hippler M."/>
            <person name="Laroche J."/>
        </authorList>
    </citation>
    <scope>NUCLEOTIDE SEQUENCE [LARGE SCALE GENOMIC DNA]</scope>
    <source>
        <strain evidence="1 2">CCMP1005</strain>
    </source>
</reference>
<comment type="caution">
    <text evidence="1">The sequence shown here is derived from an EMBL/GenBank/DDBJ whole genome shotgun (WGS) entry which is preliminary data.</text>
</comment>
<evidence type="ECO:0000313" key="2">
    <source>
        <dbReference type="Proteomes" id="UP000266841"/>
    </source>
</evidence>
<gene>
    <name evidence="1" type="ORF">THAOC_31107</name>
</gene>
<dbReference type="OMA" id="ARANEMC"/>
<dbReference type="Proteomes" id="UP000266841">
    <property type="component" value="Unassembled WGS sequence"/>
</dbReference>
<dbReference type="OrthoDB" id="48433at2759"/>
<accession>K0RTE4</accession>